<dbReference type="EMBL" id="CP020953">
    <property type="protein sequence ID" value="AWI04508.1"/>
    <property type="molecule type" value="Genomic_DNA"/>
</dbReference>
<feature type="signal peptide" evidence="1">
    <location>
        <begin position="1"/>
        <end position="24"/>
    </location>
</feature>
<dbReference type="CDD" id="cd00063">
    <property type="entry name" value="FN3"/>
    <property type="match status" value="1"/>
</dbReference>
<dbReference type="Pfam" id="PF04122">
    <property type="entry name" value="CW_binding_2"/>
    <property type="match status" value="3"/>
</dbReference>
<dbReference type="Proteomes" id="UP000244910">
    <property type="component" value="Chromosome"/>
</dbReference>
<dbReference type="Gene3D" id="3.40.50.12090">
    <property type="match status" value="3"/>
</dbReference>
<dbReference type="SMART" id="SM00060">
    <property type="entry name" value="FN3"/>
    <property type="match status" value="1"/>
</dbReference>
<dbReference type="OrthoDB" id="1936321at2"/>
<dbReference type="SUPFAM" id="SSF49265">
    <property type="entry name" value="Fibronectin type III"/>
    <property type="match status" value="1"/>
</dbReference>
<protein>
    <recommendedName>
        <fullName evidence="2">Fibronectin type-III domain-containing protein</fullName>
    </recommendedName>
</protein>
<dbReference type="InterPro" id="IPR051922">
    <property type="entry name" value="Bact_Sporulation_Assoc"/>
</dbReference>
<dbReference type="InterPro" id="IPR007253">
    <property type="entry name" value="Cell_wall-bd_2"/>
</dbReference>
<dbReference type="Pfam" id="PF00041">
    <property type="entry name" value="fn3"/>
    <property type="match status" value="1"/>
</dbReference>
<accession>A0A2U8DPJ4</accession>
<keyword evidence="1" id="KW-0732">Signal</keyword>
<gene>
    <name evidence="3" type="ORF">B9W14_08380</name>
</gene>
<feature type="chain" id="PRO_5039341034" description="Fibronectin type-III domain-containing protein" evidence="1">
    <location>
        <begin position="25"/>
        <end position="533"/>
    </location>
</feature>
<sequence>MKRVKNKVLAAIMSAMIFSSLTMARPLVRVYASEANPINNVTINTNISTNQVTIQGSITLGSGKNVTIQVLDPNGSIDYIGQTVSSENGKFIFTFKSNNAVSGSYNAKIGGEEVTAPYQQAFSFSGSSSGGSSGGSDSSYSSKVSSPTAVSAVISGTSANVSWSSVQNAKGYYVYRSITANGTYSKINSQLITTTSYNDTRLTAGTTYYYEITAVDSNGTESDKSTSTPAASFQRISGADRIDTSIAIAKEQFSSKHPDAVVLASGNDFPDALGGAGLAYKNNAPILLVGNSVNDSKAVFDYIANNLSKDKKIYVLGGTASVSQEIFNYITAQGYNITRIGGKDRYETNQKIVDNLNIAKDTPIVISSGNNFADALSISSIASINGYPILINDKDNLMANVGNYITSIQPSTIYVVGGTGVISANIETQIKNLNGNINIVRLGGQDRYETSTLIAEKFNLNTNIITIASGLNFPDALSGSVLAARKNSSVLLVDNNDVSRQKQLLNKQKITNVIVLGGEGSIKSSTVNSLLEK</sequence>
<dbReference type="InterPro" id="IPR003961">
    <property type="entry name" value="FN3_dom"/>
</dbReference>
<reference evidence="4" key="1">
    <citation type="submission" date="2017-04" db="EMBL/GenBank/DDBJ databases">
        <authorList>
            <person name="Song Y."/>
            <person name="Cho B.-K."/>
        </authorList>
    </citation>
    <scope>NUCLEOTIDE SEQUENCE [LARGE SCALE GENOMIC DNA]</scope>
    <source>
        <strain evidence="4">SL1</strain>
    </source>
</reference>
<evidence type="ECO:0000313" key="4">
    <source>
        <dbReference type="Proteomes" id="UP000244910"/>
    </source>
</evidence>
<dbReference type="RefSeq" id="WP_052037938.1">
    <property type="nucleotide sequence ID" value="NZ_CP020953.1"/>
</dbReference>
<dbReference type="InterPro" id="IPR013783">
    <property type="entry name" value="Ig-like_fold"/>
</dbReference>
<dbReference type="AlphaFoldDB" id="A0A2U8DPJ4"/>
<dbReference type="InterPro" id="IPR036116">
    <property type="entry name" value="FN3_sf"/>
</dbReference>
<dbReference type="PANTHER" id="PTHR30032:SF8">
    <property type="entry name" value="GERMINATION-SPECIFIC N-ACETYLMURAMOYL-L-ALANINE AMIDASE"/>
    <property type="match status" value="1"/>
</dbReference>
<organism evidence="3 4">
    <name type="scientific">Clostridium drakei</name>
    <dbReference type="NCBI Taxonomy" id="332101"/>
    <lineage>
        <taxon>Bacteria</taxon>
        <taxon>Bacillati</taxon>
        <taxon>Bacillota</taxon>
        <taxon>Clostridia</taxon>
        <taxon>Eubacteriales</taxon>
        <taxon>Clostridiaceae</taxon>
        <taxon>Clostridium</taxon>
    </lineage>
</organism>
<dbReference type="Gene3D" id="2.60.40.10">
    <property type="entry name" value="Immunoglobulins"/>
    <property type="match status" value="1"/>
</dbReference>
<keyword evidence="4" id="KW-1185">Reference proteome</keyword>
<name>A0A2U8DPJ4_9CLOT</name>
<proteinExistence type="predicted"/>
<dbReference type="KEGG" id="cdrk:B9W14_08380"/>
<evidence type="ECO:0000313" key="3">
    <source>
        <dbReference type="EMBL" id="AWI04508.1"/>
    </source>
</evidence>
<dbReference type="PROSITE" id="PS50853">
    <property type="entry name" value="FN3"/>
    <property type="match status" value="1"/>
</dbReference>
<evidence type="ECO:0000256" key="1">
    <source>
        <dbReference type="SAM" id="SignalP"/>
    </source>
</evidence>
<feature type="domain" description="Fibronectin type-III" evidence="2">
    <location>
        <begin position="143"/>
        <end position="235"/>
    </location>
</feature>
<dbReference type="PANTHER" id="PTHR30032">
    <property type="entry name" value="N-ACETYLMURAMOYL-L-ALANINE AMIDASE-RELATED"/>
    <property type="match status" value="1"/>
</dbReference>
<evidence type="ECO:0000259" key="2">
    <source>
        <dbReference type="PROSITE" id="PS50853"/>
    </source>
</evidence>